<keyword evidence="12" id="KW-1185">Reference proteome</keyword>
<dbReference type="InterPro" id="IPR029962">
    <property type="entry name" value="TBL"/>
</dbReference>
<feature type="domain" description="Trichome birefringence-like N-terminal" evidence="10">
    <location>
        <begin position="349"/>
        <end position="402"/>
    </location>
</feature>
<reference evidence="11" key="1">
    <citation type="submission" date="2022-03" db="EMBL/GenBank/DDBJ databases">
        <title>A functionally conserved STORR gene fusion in Papaver species that diverged 16.8 million years ago.</title>
        <authorList>
            <person name="Catania T."/>
        </authorList>
    </citation>
    <scope>NUCLEOTIDE SEQUENCE</scope>
    <source>
        <strain evidence="11">S-191538</strain>
    </source>
</reference>
<dbReference type="Pfam" id="PF13839">
    <property type="entry name" value="PC-Esterase"/>
    <property type="match status" value="2"/>
</dbReference>
<comment type="similarity">
    <text evidence="2">Belongs to the PC-esterase family. TBL subfamily.</text>
</comment>
<gene>
    <name evidence="11" type="ORF">MKW94_003228</name>
</gene>
<keyword evidence="3 8" id="KW-0812">Transmembrane</keyword>
<dbReference type="Pfam" id="PF14416">
    <property type="entry name" value="PMR5N"/>
    <property type="match status" value="2"/>
</dbReference>
<evidence type="ECO:0000256" key="2">
    <source>
        <dbReference type="ARBA" id="ARBA00007727"/>
    </source>
</evidence>
<evidence type="ECO:0000256" key="3">
    <source>
        <dbReference type="ARBA" id="ARBA00022692"/>
    </source>
</evidence>
<evidence type="ECO:0000259" key="10">
    <source>
        <dbReference type="Pfam" id="PF14416"/>
    </source>
</evidence>
<evidence type="ECO:0000259" key="9">
    <source>
        <dbReference type="Pfam" id="PF13839"/>
    </source>
</evidence>
<evidence type="ECO:0000256" key="1">
    <source>
        <dbReference type="ARBA" id="ARBA00004167"/>
    </source>
</evidence>
<evidence type="ECO:0000313" key="12">
    <source>
        <dbReference type="Proteomes" id="UP001177140"/>
    </source>
</evidence>
<keyword evidence="4" id="KW-0735">Signal-anchor</keyword>
<evidence type="ECO:0000256" key="7">
    <source>
        <dbReference type="SAM" id="MobiDB-lite"/>
    </source>
</evidence>
<dbReference type="GO" id="GO:0005794">
    <property type="term" value="C:Golgi apparatus"/>
    <property type="evidence" value="ECO:0007669"/>
    <property type="project" value="TreeGrafter"/>
</dbReference>
<comment type="subcellular location">
    <subcellularLocation>
        <location evidence="1">Membrane</location>
        <topology evidence="1">Single-pass membrane protein</topology>
    </subcellularLocation>
</comment>
<feature type="domain" description="Trichome birefringence-like C-terminal" evidence="9">
    <location>
        <begin position="134"/>
        <end position="280"/>
    </location>
</feature>
<dbReference type="AlphaFoldDB" id="A0AA42AZT0"/>
<feature type="transmembrane region" description="Helical" evidence="8">
    <location>
        <begin position="14"/>
        <end position="33"/>
    </location>
</feature>
<feature type="region of interest" description="Disordered" evidence="7">
    <location>
        <begin position="324"/>
        <end position="346"/>
    </location>
</feature>
<organism evidence="11 12">
    <name type="scientific">Papaver nudicaule</name>
    <name type="common">Iceland poppy</name>
    <dbReference type="NCBI Taxonomy" id="74823"/>
    <lineage>
        <taxon>Eukaryota</taxon>
        <taxon>Viridiplantae</taxon>
        <taxon>Streptophyta</taxon>
        <taxon>Embryophyta</taxon>
        <taxon>Tracheophyta</taxon>
        <taxon>Spermatophyta</taxon>
        <taxon>Magnoliopsida</taxon>
        <taxon>Ranunculales</taxon>
        <taxon>Papaveraceae</taxon>
        <taxon>Papaveroideae</taxon>
        <taxon>Papaver</taxon>
    </lineage>
</organism>
<proteinExistence type="inferred from homology"/>
<dbReference type="GO" id="GO:0016413">
    <property type="term" value="F:O-acetyltransferase activity"/>
    <property type="evidence" value="ECO:0007669"/>
    <property type="project" value="InterPro"/>
</dbReference>
<dbReference type="GO" id="GO:0016020">
    <property type="term" value="C:membrane"/>
    <property type="evidence" value="ECO:0007669"/>
    <property type="project" value="UniProtKB-SubCell"/>
</dbReference>
<dbReference type="EMBL" id="JAJJMA010279027">
    <property type="protein sequence ID" value="MCL7046243.1"/>
    <property type="molecule type" value="Genomic_DNA"/>
</dbReference>
<keyword evidence="6 8" id="KW-0472">Membrane</keyword>
<dbReference type="PANTHER" id="PTHR32285">
    <property type="entry name" value="PROTEIN TRICHOME BIREFRINGENCE-LIKE 9-RELATED"/>
    <property type="match status" value="1"/>
</dbReference>
<name>A0AA42AZT0_PAPNU</name>
<feature type="domain" description="Trichome birefringence-like C-terminal" evidence="9">
    <location>
        <begin position="403"/>
        <end position="694"/>
    </location>
</feature>
<evidence type="ECO:0000313" key="11">
    <source>
        <dbReference type="EMBL" id="MCL7046243.1"/>
    </source>
</evidence>
<evidence type="ECO:0000256" key="6">
    <source>
        <dbReference type="ARBA" id="ARBA00023136"/>
    </source>
</evidence>
<sequence length="698" mass="80256">MVKYTRLDLKPNHVLVKVAVSMLLMGLALHLLYSTSTTDSSVGVVVSTEVPFIKEILEQEKDDSLEIHENPHQNQVLNQGKCDLFVGEWIPDPLGPIYTNETCNVITDDQNCMSNGRPDSGYLYWRWKPRDCELPRFNAAKFLDSMRDKHWGFVGDSISRNHVQSLLCILSKVEAANDVYHDEVYRDRRWHFPSYNFSLSVIWSPFLVKAYSSQGFSGGASDDIQLHLDKLDNKWTDQYESFDYMVMSGGKWFQKTAIYYENNSIVGCHNCTLKKMVKYTRLDEKPKWFILKQYNNSIVKVTVSILVIGFALCLLYSATTTTTTSDGGNSIGDVSITETPPIQGDGPDEKCDLAIGEWIPDPLGPMYTNESCNVITDNQNCMMNGRPDTGYLYWRWKPRDCELPRFDAVRFLDSMRNKHWAFIGDSISRNHVQSVLCILSKVEAANEVYHDKDFRNRRWHFPTYNFSLTIVWSPFLVRAYNYEDMNGVKADAQIHLDELDSVWADQYKNFDYVVMSGGKWFLRSATYHENNTIVGCHYCPGKNLTEYGLDNGYRKAIKLVIDFVLNSNHNASVLYRATTSDHFENGSWDTGGSCDRTVPFREGEINLNDLDVMFHDIELEAFKDLNKVEHTGKRKFLKLLDVTKLSLLRPDGHPGPYRYFQPFAKDKNATVQYDCLHWCLPGPIDSWNDLVMEMVMNG</sequence>
<evidence type="ECO:0008006" key="13">
    <source>
        <dbReference type="Google" id="ProtNLM"/>
    </source>
</evidence>
<dbReference type="InterPro" id="IPR026057">
    <property type="entry name" value="TBL_C"/>
</dbReference>
<evidence type="ECO:0000256" key="8">
    <source>
        <dbReference type="SAM" id="Phobius"/>
    </source>
</evidence>
<evidence type="ECO:0000256" key="5">
    <source>
        <dbReference type="ARBA" id="ARBA00022989"/>
    </source>
</evidence>
<accession>A0AA42AZT0</accession>
<dbReference type="InterPro" id="IPR025846">
    <property type="entry name" value="TBL_N"/>
</dbReference>
<dbReference type="PANTHER" id="PTHR32285:SF324">
    <property type="entry name" value="PROTEIN TRICHOME BIREFRINGENCE-LIKE 25"/>
    <property type="match status" value="1"/>
</dbReference>
<dbReference type="Proteomes" id="UP001177140">
    <property type="component" value="Unassembled WGS sequence"/>
</dbReference>
<evidence type="ECO:0000256" key="4">
    <source>
        <dbReference type="ARBA" id="ARBA00022968"/>
    </source>
</evidence>
<keyword evidence="5 8" id="KW-1133">Transmembrane helix</keyword>
<protein>
    <recommendedName>
        <fullName evidence="13">Trichome birefringence-like N-terminal domain-containing protein</fullName>
    </recommendedName>
</protein>
<feature type="domain" description="Trichome birefringence-like N-terminal" evidence="10">
    <location>
        <begin position="81"/>
        <end position="133"/>
    </location>
</feature>
<comment type="caution">
    <text evidence="11">The sequence shown here is derived from an EMBL/GenBank/DDBJ whole genome shotgun (WGS) entry which is preliminary data.</text>
</comment>